<dbReference type="InterPro" id="IPR050738">
    <property type="entry name" value="Sulfatase"/>
</dbReference>
<dbReference type="GO" id="GO:0004065">
    <property type="term" value="F:arylsulfatase activity"/>
    <property type="evidence" value="ECO:0007669"/>
    <property type="project" value="TreeGrafter"/>
</dbReference>
<organism evidence="4">
    <name type="scientific">marine metagenome</name>
    <dbReference type="NCBI Taxonomy" id="408172"/>
    <lineage>
        <taxon>unclassified sequences</taxon>
        <taxon>metagenomes</taxon>
        <taxon>ecological metagenomes</taxon>
    </lineage>
</organism>
<evidence type="ECO:0000256" key="2">
    <source>
        <dbReference type="ARBA" id="ARBA00022801"/>
    </source>
</evidence>
<protein>
    <recommendedName>
        <fullName evidence="3">Sulfatase N-terminal domain-containing protein</fullName>
    </recommendedName>
</protein>
<gene>
    <name evidence="4" type="ORF">METZ01_LOCUS297740</name>
</gene>
<dbReference type="Gene3D" id="3.40.720.10">
    <property type="entry name" value="Alkaline Phosphatase, subunit A"/>
    <property type="match status" value="1"/>
</dbReference>
<reference evidence="4" key="1">
    <citation type="submission" date="2018-05" db="EMBL/GenBank/DDBJ databases">
        <authorList>
            <person name="Lanie J.A."/>
            <person name="Ng W.-L."/>
            <person name="Kazmierczak K.M."/>
            <person name="Andrzejewski T.M."/>
            <person name="Davidsen T.M."/>
            <person name="Wayne K.J."/>
            <person name="Tettelin H."/>
            <person name="Glass J.I."/>
            <person name="Rusch D."/>
            <person name="Podicherti R."/>
            <person name="Tsui H.-C.T."/>
            <person name="Winkler M.E."/>
        </authorList>
    </citation>
    <scope>NUCLEOTIDE SEQUENCE</scope>
</reference>
<dbReference type="InterPro" id="IPR017850">
    <property type="entry name" value="Alkaline_phosphatase_core_sf"/>
</dbReference>
<evidence type="ECO:0000313" key="4">
    <source>
        <dbReference type="EMBL" id="SVC44886.1"/>
    </source>
</evidence>
<proteinExistence type="inferred from homology"/>
<feature type="domain" description="Sulfatase N-terminal" evidence="3">
    <location>
        <begin position="25"/>
        <end position="120"/>
    </location>
</feature>
<dbReference type="InterPro" id="IPR000917">
    <property type="entry name" value="Sulfatase_N"/>
</dbReference>
<feature type="non-terminal residue" evidence="4">
    <location>
        <position position="124"/>
    </location>
</feature>
<accession>A0A382M7Q5</accession>
<name>A0A382M7Q5_9ZZZZ</name>
<dbReference type="Pfam" id="PF00884">
    <property type="entry name" value="Sulfatase"/>
    <property type="match status" value="1"/>
</dbReference>
<sequence>MKRLHFLGFFLWTGLTILSYAARRPNVVLIMADDMGYSDLGCYGGEIETPNLDSLAKNGIRYTQAYNTSKCWTTRISLLTGLYHHRSDRDFSNTALIGEILKPAGYRTWWSGKHHASFNPHERG</sequence>
<dbReference type="PANTHER" id="PTHR42693">
    <property type="entry name" value="ARYLSULFATASE FAMILY MEMBER"/>
    <property type="match status" value="1"/>
</dbReference>
<comment type="similarity">
    <text evidence="1">Belongs to the sulfatase family.</text>
</comment>
<dbReference type="SUPFAM" id="SSF53649">
    <property type="entry name" value="Alkaline phosphatase-like"/>
    <property type="match status" value="1"/>
</dbReference>
<dbReference type="PANTHER" id="PTHR42693:SF53">
    <property type="entry name" value="ENDO-4-O-SULFATASE"/>
    <property type="match status" value="1"/>
</dbReference>
<dbReference type="AlphaFoldDB" id="A0A382M7Q5"/>
<evidence type="ECO:0000259" key="3">
    <source>
        <dbReference type="Pfam" id="PF00884"/>
    </source>
</evidence>
<keyword evidence="2" id="KW-0378">Hydrolase</keyword>
<evidence type="ECO:0000256" key="1">
    <source>
        <dbReference type="ARBA" id="ARBA00008779"/>
    </source>
</evidence>
<dbReference type="EMBL" id="UINC01091820">
    <property type="protein sequence ID" value="SVC44886.1"/>
    <property type="molecule type" value="Genomic_DNA"/>
</dbReference>